<feature type="non-terminal residue" evidence="1">
    <location>
        <position position="24"/>
    </location>
</feature>
<organism evidence="1">
    <name type="scientific">marine metagenome</name>
    <dbReference type="NCBI Taxonomy" id="408172"/>
    <lineage>
        <taxon>unclassified sequences</taxon>
        <taxon>metagenomes</taxon>
        <taxon>ecological metagenomes</taxon>
    </lineage>
</organism>
<accession>A0A383AX56</accession>
<sequence>VALALNSGALVGTFLRGSAQAGSE</sequence>
<feature type="non-terminal residue" evidence="1">
    <location>
        <position position="1"/>
    </location>
</feature>
<evidence type="ECO:0000313" key="1">
    <source>
        <dbReference type="EMBL" id="SVE12163.1"/>
    </source>
</evidence>
<gene>
    <name evidence="1" type="ORF">METZ01_LOCUS465017</name>
</gene>
<name>A0A383AX56_9ZZZZ</name>
<protein>
    <submittedName>
        <fullName evidence="1">Uncharacterized protein</fullName>
    </submittedName>
</protein>
<proteinExistence type="predicted"/>
<dbReference type="AlphaFoldDB" id="A0A383AX56"/>
<dbReference type="EMBL" id="UINC01195550">
    <property type="protein sequence ID" value="SVE12163.1"/>
    <property type="molecule type" value="Genomic_DNA"/>
</dbReference>
<reference evidence="1" key="1">
    <citation type="submission" date="2018-05" db="EMBL/GenBank/DDBJ databases">
        <authorList>
            <person name="Lanie J.A."/>
            <person name="Ng W.-L."/>
            <person name="Kazmierczak K.M."/>
            <person name="Andrzejewski T.M."/>
            <person name="Davidsen T.M."/>
            <person name="Wayne K.J."/>
            <person name="Tettelin H."/>
            <person name="Glass J.I."/>
            <person name="Rusch D."/>
            <person name="Podicherti R."/>
            <person name="Tsui H.-C.T."/>
            <person name="Winkler M.E."/>
        </authorList>
    </citation>
    <scope>NUCLEOTIDE SEQUENCE</scope>
</reference>